<dbReference type="NCBIfam" id="TIGR00121">
    <property type="entry name" value="birA_ligase"/>
    <property type="match status" value="1"/>
</dbReference>
<dbReference type="PANTHER" id="PTHR12835">
    <property type="entry name" value="BIOTIN PROTEIN LIGASE"/>
    <property type="match status" value="1"/>
</dbReference>
<dbReference type="InterPro" id="IPR004408">
    <property type="entry name" value="Biotin_CoA_COase_ligase"/>
</dbReference>
<dbReference type="AlphaFoldDB" id="A0A5C8ULV7"/>
<evidence type="ECO:0000313" key="6">
    <source>
        <dbReference type="Proteomes" id="UP000321379"/>
    </source>
</evidence>
<sequence>MDFPRSRRLAARLEILDECGSTNTELVRRASTHGDEWPDLSALVTLNQTEGRGRLGRVWVAPPGRAIAISVLLRPRLPAGEPLGLENFGWLPLIAGVAMTRAVAALVPDHSVTLKWPNDVQVDGRKVSGLLAELLPSQDAVVIGAGLNLAFEEHELPTPTSTSLSLLGASAALPELADAALAGFLGELTPLYAEFLRLGADPGASGVAEAVGELCSTLGQQVKVQLPGGDVLVGTATEIDRTGRLVVTRSTDGRVVAVAAGDVTHLRYE</sequence>
<evidence type="ECO:0000256" key="3">
    <source>
        <dbReference type="ARBA" id="ARBA00024227"/>
    </source>
</evidence>
<keyword evidence="2" id="KW-0092">Biotin</keyword>
<dbReference type="GO" id="GO:0005737">
    <property type="term" value="C:cytoplasm"/>
    <property type="evidence" value="ECO:0007669"/>
    <property type="project" value="TreeGrafter"/>
</dbReference>
<dbReference type="InterPro" id="IPR045864">
    <property type="entry name" value="aa-tRNA-synth_II/BPL/LPL"/>
</dbReference>
<dbReference type="CDD" id="cd16442">
    <property type="entry name" value="BPL"/>
    <property type="match status" value="1"/>
</dbReference>
<dbReference type="Pfam" id="PF02237">
    <property type="entry name" value="BPL_C"/>
    <property type="match status" value="1"/>
</dbReference>
<dbReference type="PROSITE" id="PS51733">
    <property type="entry name" value="BPL_LPL_CATALYTIC"/>
    <property type="match status" value="1"/>
</dbReference>
<gene>
    <name evidence="5" type="ORF">FVP33_17450</name>
</gene>
<dbReference type="GO" id="GO:0004077">
    <property type="term" value="F:biotin--[biotin carboxyl-carrier protein] ligase activity"/>
    <property type="evidence" value="ECO:0007669"/>
    <property type="project" value="UniProtKB-EC"/>
</dbReference>
<evidence type="ECO:0000256" key="2">
    <source>
        <dbReference type="ARBA" id="ARBA00023267"/>
    </source>
</evidence>
<dbReference type="SUPFAM" id="SSF55681">
    <property type="entry name" value="Class II aaRS and biotin synthetases"/>
    <property type="match status" value="1"/>
</dbReference>
<feature type="domain" description="BPL/LPL catalytic" evidence="4">
    <location>
        <begin position="8"/>
        <end position="192"/>
    </location>
</feature>
<dbReference type="RefSeq" id="WP_147784974.1">
    <property type="nucleotide sequence ID" value="NZ_VRMG01000015.1"/>
</dbReference>
<accession>A0A5C8ULV7</accession>
<dbReference type="InterPro" id="IPR003142">
    <property type="entry name" value="BPL_C"/>
</dbReference>
<name>A0A5C8ULV7_9MICO</name>
<protein>
    <recommendedName>
        <fullName evidence="3">biotin--[biotin carboxyl-carrier protein] ligase</fullName>
        <ecNumber evidence="3">6.3.4.15</ecNumber>
    </recommendedName>
</protein>
<keyword evidence="6" id="KW-1185">Reference proteome</keyword>
<dbReference type="InterPro" id="IPR004143">
    <property type="entry name" value="BPL_LPL_catalytic"/>
</dbReference>
<comment type="caution">
    <text evidence="5">The sequence shown here is derived from an EMBL/GenBank/DDBJ whole genome shotgun (WGS) entry which is preliminary data.</text>
</comment>
<dbReference type="Gene3D" id="3.30.930.10">
    <property type="entry name" value="Bira Bifunctional Protein, Domain 2"/>
    <property type="match status" value="1"/>
</dbReference>
<dbReference type="EMBL" id="VRMG01000015">
    <property type="protein sequence ID" value="TXN28260.1"/>
    <property type="molecule type" value="Genomic_DNA"/>
</dbReference>
<dbReference type="Proteomes" id="UP000321379">
    <property type="component" value="Unassembled WGS sequence"/>
</dbReference>
<dbReference type="PANTHER" id="PTHR12835:SF5">
    <property type="entry name" value="BIOTIN--PROTEIN LIGASE"/>
    <property type="match status" value="1"/>
</dbReference>
<evidence type="ECO:0000259" key="4">
    <source>
        <dbReference type="PROSITE" id="PS51733"/>
    </source>
</evidence>
<dbReference type="Gene3D" id="2.30.30.100">
    <property type="match status" value="1"/>
</dbReference>
<evidence type="ECO:0000256" key="1">
    <source>
        <dbReference type="ARBA" id="ARBA00022598"/>
    </source>
</evidence>
<keyword evidence="1 5" id="KW-0436">Ligase</keyword>
<organism evidence="5 6">
    <name type="scientific">Lacisediminihabitans profunda</name>
    <dbReference type="NCBI Taxonomy" id="2594790"/>
    <lineage>
        <taxon>Bacteria</taxon>
        <taxon>Bacillati</taxon>
        <taxon>Actinomycetota</taxon>
        <taxon>Actinomycetes</taxon>
        <taxon>Micrococcales</taxon>
        <taxon>Microbacteriaceae</taxon>
        <taxon>Lacisediminihabitans</taxon>
    </lineage>
</organism>
<evidence type="ECO:0000313" key="5">
    <source>
        <dbReference type="EMBL" id="TXN28260.1"/>
    </source>
</evidence>
<reference evidence="5 6" key="1">
    <citation type="submission" date="2019-08" db="EMBL/GenBank/DDBJ databases">
        <title>Bacterial whole genome sequence for Glaciihabitans sp. CHu50b-6-2.</title>
        <authorList>
            <person name="Jin L."/>
        </authorList>
    </citation>
    <scope>NUCLEOTIDE SEQUENCE [LARGE SCALE GENOMIC DNA]</scope>
    <source>
        <strain evidence="5 6">CHu50b-6-2</strain>
    </source>
</reference>
<dbReference type="EC" id="6.3.4.15" evidence="3"/>
<dbReference type="Pfam" id="PF03099">
    <property type="entry name" value="BPL_LplA_LipB"/>
    <property type="match status" value="1"/>
</dbReference>
<proteinExistence type="predicted"/>